<sequence>MLFWEIDKYNYERKKFHSGIIQYYYIQLNPQQLSQDHKNLLQEENISPKLNSFKLGPNNRLRTTSNQFDQAEHELQKDTQIPIKQILKKLTGKSLQCFRRQTQSILQIQMRPLLRIIICINLRCGTCLSSKFKRMVKYERASVQMSEDELFASQKPRWTI</sequence>
<proteinExistence type="predicted"/>
<reference evidence="1" key="1">
    <citation type="submission" date="2023-06" db="EMBL/GenBank/DDBJ databases">
        <authorList>
            <person name="Kurt Z."/>
        </authorList>
    </citation>
    <scope>NUCLEOTIDE SEQUENCE</scope>
</reference>
<protein>
    <submittedName>
        <fullName evidence="2">Hypothetical_protein</fullName>
    </submittedName>
</protein>
<accession>A0AA86UGI7</accession>
<evidence type="ECO:0000313" key="3">
    <source>
        <dbReference type="Proteomes" id="UP001642409"/>
    </source>
</evidence>
<dbReference type="AlphaFoldDB" id="A0AA86UGI7"/>
<evidence type="ECO:0000313" key="1">
    <source>
        <dbReference type="EMBL" id="CAI9957235.1"/>
    </source>
</evidence>
<comment type="caution">
    <text evidence="1">The sequence shown here is derived from an EMBL/GenBank/DDBJ whole genome shotgun (WGS) entry which is preliminary data.</text>
</comment>
<keyword evidence="3" id="KW-1185">Reference proteome</keyword>
<reference evidence="2 3" key="2">
    <citation type="submission" date="2024-07" db="EMBL/GenBank/DDBJ databases">
        <authorList>
            <person name="Akdeniz Z."/>
        </authorList>
    </citation>
    <scope>NUCLEOTIDE SEQUENCE [LARGE SCALE GENOMIC DNA]</scope>
</reference>
<name>A0AA86UGI7_9EUKA</name>
<dbReference type="EMBL" id="CAXDID020000067">
    <property type="protein sequence ID" value="CAL6012849.1"/>
    <property type="molecule type" value="Genomic_DNA"/>
</dbReference>
<dbReference type="Proteomes" id="UP001642409">
    <property type="component" value="Unassembled WGS sequence"/>
</dbReference>
<organism evidence="1">
    <name type="scientific">Hexamita inflata</name>
    <dbReference type="NCBI Taxonomy" id="28002"/>
    <lineage>
        <taxon>Eukaryota</taxon>
        <taxon>Metamonada</taxon>
        <taxon>Diplomonadida</taxon>
        <taxon>Hexamitidae</taxon>
        <taxon>Hexamitinae</taxon>
        <taxon>Hexamita</taxon>
    </lineage>
</organism>
<evidence type="ECO:0000313" key="2">
    <source>
        <dbReference type="EMBL" id="CAL6012849.1"/>
    </source>
</evidence>
<gene>
    <name evidence="2" type="ORF">HINF_LOCUS23502</name>
    <name evidence="1" type="ORF">HINF_LOCUS44880</name>
</gene>
<dbReference type="EMBL" id="CATOUU010000884">
    <property type="protein sequence ID" value="CAI9957235.1"/>
    <property type="molecule type" value="Genomic_DNA"/>
</dbReference>